<gene>
    <name evidence="1" type="ORF">D3871_17335</name>
</gene>
<protein>
    <submittedName>
        <fullName evidence="1">Uncharacterized protein</fullName>
    </submittedName>
</protein>
<keyword evidence="2" id="KW-1185">Reference proteome</keyword>
<evidence type="ECO:0000313" key="1">
    <source>
        <dbReference type="EMBL" id="RJF95214.1"/>
    </source>
</evidence>
<name>A0A3A3FIY2_9BURK</name>
<dbReference type="Proteomes" id="UP000265955">
    <property type="component" value="Unassembled WGS sequence"/>
</dbReference>
<dbReference type="EMBL" id="QYUO01000002">
    <property type="protein sequence ID" value="RJF95214.1"/>
    <property type="molecule type" value="Genomic_DNA"/>
</dbReference>
<evidence type="ECO:0000313" key="2">
    <source>
        <dbReference type="Proteomes" id="UP000265955"/>
    </source>
</evidence>
<organism evidence="1 2">
    <name type="scientific">Noviherbaspirillum saxi</name>
    <dbReference type="NCBI Taxonomy" id="2320863"/>
    <lineage>
        <taxon>Bacteria</taxon>
        <taxon>Pseudomonadati</taxon>
        <taxon>Pseudomonadota</taxon>
        <taxon>Betaproteobacteria</taxon>
        <taxon>Burkholderiales</taxon>
        <taxon>Oxalobacteraceae</taxon>
        <taxon>Noviherbaspirillum</taxon>
    </lineage>
</organism>
<reference evidence="2" key="1">
    <citation type="submission" date="2018-09" db="EMBL/GenBank/DDBJ databases">
        <authorList>
            <person name="Zhu H."/>
        </authorList>
    </citation>
    <scope>NUCLEOTIDE SEQUENCE [LARGE SCALE GENOMIC DNA]</scope>
    <source>
        <strain evidence="2">K1R23-30</strain>
    </source>
</reference>
<sequence>MNISKLLSYSHSASSMPQAAMADVLSLRGMTVRQLHKELVSSLPLQEAADSTDQKNLSYGKLIRTYLTPIVCDDHYDRDFSVYLCVAIFSTHMEVCDVSIGENVIKTAKEHRMESRTVVPACKGKQYEVRLSFRTDWLPGRLPLKHAPVFREWRAVGAF</sequence>
<proteinExistence type="predicted"/>
<comment type="caution">
    <text evidence="1">The sequence shown here is derived from an EMBL/GenBank/DDBJ whole genome shotgun (WGS) entry which is preliminary data.</text>
</comment>
<dbReference type="AlphaFoldDB" id="A0A3A3FIY2"/>
<accession>A0A3A3FIY2</accession>